<dbReference type="GO" id="GO:0012505">
    <property type="term" value="C:endomembrane system"/>
    <property type="evidence" value="ECO:0007669"/>
    <property type="project" value="UniProtKB-SubCell"/>
</dbReference>
<dbReference type="RefSeq" id="WP_077076463.1">
    <property type="nucleotide sequence ID" value="NZ_LT671858.1"/>
</dbReference>
<keyword evidence="7" id="KW-0378">Hydrolase</keyword>
<dbReference type="STRING" id="1673428.CPM_1382"/>
<dbReference type="PANTHER" id="PTHR13325">
    <property type="entry name" value="PROTEASE M50 MEMBRANE-BOUND TRANSCRIPTION FACTOR SITE 2 PROTEASE"/>
    <property type="match status" value="1"/>
</dbReference>
<evidence type="ECO:0000256" key="2">
    <source>
        <dbReference type="ARBA" id="ARBA00022692"/>
    </source>
</evidence>
<accession>A0A1N5VJT5</accession>
<dbReference type="KEGG" id="cdiv:CPM_1382"/>
<evidence type="ECO:0000313" key="10">
    <source>
        <dbReference type="Proteomes" id="UP000195607"/>
    </source>
</evidence>
<feature type="transmembrane region" description="Helical" evidence="5">
    <location>
        <begin position="69"/>
        <end position="93"/>
    </location>
</feature>
<dbReference type="InterPro" id="IPR036034">
    <property type="entry name" value="PDZ_sf"/>
</dbReference>
<dbReference type="Proteomes" id="UP000187822">
    <property type="component" value="Chromosome I"/>
</dbReference>
<dbReference type="PRINTS" id="PR01000">
    <property type="entry name" value="SREBPS2PTASE"/>
</dbReference>
<dbReference type="EMBL" id="LT671858">
    <property type="protein sequence ID" value="SIM72515.1"/>
    <property type="molecule type" value="Genomic_DNA"/>
</dbReference>
<dbReference type="OrthoDB" id="15212at2157"/>
<dbReference type="SUPFAM" id="SSF50156">
    <property type="entry name" value="PDZ domain-like"/>
    <property type="match status" value="1"/>
</dbReference>
<keyword evidence="2 5" id="KW-0812">Transmembrane</keyword>
<keyword evidence="7" id="KW-0482">Metalloprotease</keyword>
<feature type="transmembrane region" description="Helical" evidence="5">
    <location>
        <begin position="143"/>
        <end position="159"/>
    </location>
</feature>
<keyword evidence="3 5" id="KW-1133">Transmembrane helix</keyword>
<dbReference type="InterPro" id="IPR001193">
    <property type="entry name" value="MBTPS2"/>
</dbReference>
<sequence>MSYLEIGLLIVLIWIIAMIALRPTINKSKHFQTMGGILLLIKVKKNRGILDRIAGSSKSKLFSRLSIPLVYILFAMGIVLLVLGTVLSLTTRVKENIPVSEYLALPGIDPEIPIVYGLIAFAISLVIHEMFHGIVARKHGIKVNSVGLMLFVVPIGAFVEPDEKEITETTPVIRRRIVGAGIAVNFVIAIICFLFLSLAMSHAAVQTYPGAYVDAAYPGNTVTPHNITGSELLSVGNMKGNSLVNLTTSCSVTPGTLLNASFYNGHKIFNYSIPAGIQVVSTYKGYPAYKNISLGDYIISVNNRTVYNETVLGNILNKISPGTEITVGLENFTAASHEGIKSTVSFKTRSTYSFYKTEDPSLLTAAMKNESFIGVGITYGGLGLVSMSYYKSLVFGSSVYTSGPEGAIESIALPFDGLSPVPSSFAHLYSVPLGYEVFWFSTNTIYWLFWVNILLAITNALPLAIFDGAQFLRDTLMIASKHERFKYFRDEKNIAAVLSLTTTLILLMLMIEIIVPRII</sequence>
<feature type="transmembrane region" description="Helical" evidence="5">
    <location>
        <begin position="179"/>
        <end position="199"/>
    </location>
</feature>
<dbReference type="GO" id="GO:0005737">
    <property type="term" value="C:cytoplasm"/>
    <property type="evidence" value="ECO:0007669"/>
    <property type="project" value="TreeGrafter"/>
</dbReference>
<evidence type="ECO:0000259" key="6">
    <source>
        <dbReference type="Pfam" id="PF02163"/>
    </source>
</evidence>
<dbReference type="Gene3D" id="2.30.42.10">
    <property type="match status" value="1"/>
</dbReference>
<dbReference type="GO" id="GO:0004222">
    <property type="term" value="F:metalloendopeptidase activity"/>
    <property type="evidence" value="ECO:0007669"/>
    <property type="project" value="InterPro"/>
</dbReference>
<feature type="transmembrane region" description="Helical" evidence="5">
    <location>
        <begin position="6"/>
        <end position="25"/>
    </location>
</feature>
<evidence type="ECO:0000256" key="4">
    <source>
        <dbReference type="ARBA" id="ARBA00023136"/>
    </source>
</evidence>
<dbReference type="AlphaFoldDB" id="A0A1N5VJT5"/>
<keyword evidence="4 5" id="KW-0472">Membrane</keyword>
<keyword evidence="9" id="KW-1185">Reference proteome</keyword>
<dbReference type="EMBL" id="LT719092">
    <property type="protein sequence ID" value="SJK85181.1"/>
    <property type="molecule type" value="Genomic_DNA"/>
</dbReference>
<evidence type="ECO:0000256" key="1">
    <source>
        <dbReference type="ARBA" id="ARBA00004127"/>
    </source>
</evidence>
<feature type="transmembrane region" description="Helical" evidence="5">
    <location>
        <begin position="372"/>
        <end position="390"/>
    </location>
</feature>
<evidence type="ECO:0000313" key="8">
    <source>
        <dbReference type="EMBL" id="SJK85181.1"/>
    </source>
</evidence>
<name>A0A1N5VJT5_9ARCH</name>
<dbReference type="CDD" id="cd06159">
    <property type="entry name" value="S2P-M50_PDZ_Arch"/>
    <property type="match status" value="1"/>
</dbReference>
<dbReference type="GeneID" id="41588628"/>
<evidence type="ECO:0000256" key="3">
    <source>
        <dbReference type="ARBA" id="ARBA00022989"/>
    </source>
</evidence>
<feature type="domain" description="Peptidase M50" evidence="6">
    <location>
        <begin position="116"/>
        <end position="483"/>
    </location>
</feature>
<dbReference type="PANTHER" id="PTHR13325:SF3">
    <property type="entry name" value="MEMBRANE-BOUND TRANSCRIPTION FACTOR SITE-2 PROTEASE"/>
    <property type="match status" value="1"/>
</dbReference>
<dbReference type="Pfam" id="PF02163">
    <property type="entry name" value="Peptidase_M50"/>
    <property type="match status" value="1"/>
</dbReference>
<evidence type="ECO:0000313" key="7">
    <source>
        <dbReference type="EMBL" id="SIM72515.1"/>
    </source>
</evidence>
<organism evidence="7 10">
    <name type="scientific">Cuniculiplasma divulgatum</name>
    <dbReference type="NCBI Taxonomy" id="1673428"/>
    <lineage>
        <taxon>Archaea</taxon>
        <taxon>Methanobacteriati</taxon>
        <taxon>Thermoplasmatota</taxon>
        <taxon>Thermoplasmata</taxon>
        <taxon>Thermoplasmatales</taxon>
        <taxon>Cuniculiplasmataceae</taxon>
        <taxon>Cuniculiplasma</taxon>
    </lineage>
</organism>
<reference evidence="8" key="3">
    <citation type="submission" date="2016-06" db="EMBL/GenBank/DDBJ databases">
        <authorList>
            <person name="Olsen C.W."/>
            <person name="Carey S."/>
            <person name="Hinshaw L."/>
            <person name="Karasin A.I."/>
        </authorList>
    </citation>
    <scope>NUCLEOTIDE SEQUENCE [LARGE SCALE GENOMIC DNA]</scope>
    <source>
        <strain evidence="8">PM4</strain>
    </source>
</reference>
<gene>
    <name evidence="8" type="ORF">CPM_1382</name>
    <name evidence="7" type="ORF">CSP5_1383</name>
</gene>
<keyword evidence="7" id="KW-0645">Protease</keyword>
<protein>
    <submittedName>
        <fullName evidence="7">Intramembrane-cleaving zinc metalloprotease S2P</fullName>
    </submittedName>
</protein>
<evidence type="ECO:0000256" key="5">
    <source>
        <dbReference type="SAM" id="Phobius"/>
    </source>
</evidence>
<dbReference type="Proteomes" id="UP000195607">
    <property type="component" value="Chromosome I"/>
</dbReference>
<dbReference type="GO" id="GO:0016020">
    <property type="term" value="C:membrane"/>
    <property type="evidence" value="ECO:0007669"/>
    <property type="project" value="InterPro"/>
</dbReference>
<feature type="transmembrane region" description="Helical" evidence="5">
    <location>
        <begin position="445"/>
        <end position="472"/>
    </location>
</feature>
<reference evidence="9" key="2">
    <citation type="submission" date="2016-06" db="EMBL/GenBank/DDBJ databases">
        <authorList>
            <person name="Toshchakov V.S."/>
        </authorList>
    </citation>
    <scope>NUCLEOTIDE SEQUENCE [LARGE SCALE GENOMIC DNA]</scope>
    <source>
        <strain>PM4 (JCM 30641</strain>
        <strain evidence="9">\VKM B-2940)</strain>
    </source>
</reference>
<comment type="subcellular location">
    <subcellularLocation>
        <location evidence="1">Endomembrane system</location>
        <topology evidence="1">Multi-pass membrane protein</topology>
    </subcellularLocation>
</comment>
<dbReference type="InterPro" id="IPR008915">
    <property type="entry name" value="Peptidase_M50"/>
</dbReference>
<feature type="transmembrane region" description="Helical" evidence="5">
    <location>
        <begin position="493"/>
        <end position="515"/>
    </location>
</feature>
<dbReference type="GO" id="GO:0031293">
    <property type="term" value="P:membrane protein intracellular domain proteolysis"/>
    <property type="evidence" value="ECO:0007669"/>
    <property type="project" value="TreeGrafter"/>
</dbReference>
<feature type="transmembrane region" description="Helical" evidence="5">
    <location>
        <begin position="113"/>
        <end position="131"/>
    </location>
</feature>
<evidence type="ECO:0000313" key="9">
    <source>
        <dbReference type="Proteomes" id="UP000187822"/>
    </source>
</evidence>
<reference evidence="7 10" key="1">
    <citation type="submission" date="2016-04" db="EMBL/GenBank/DDBJ databases">
        <authorList>
            <person name="Evans L.H."/>
            <person name="Alamgir A."/>
            <person name="Owens N."/>
            <person name="Weber N.D."/>
            <person name="Virtaneva K."/>
            <person name="Barbian K."/>
            <person name="Babar A."/>
            <person name="Rosenke K."/>
        </authorList>
    </citation>
    <scope>NUCLEOTIDE SEQUENCE [LARGE SCALE GENOMIC DNA]</scope>
    <source>
        <strain evidence="7">S5</strain>
        <strain evidence="10">S5(T) (JCM 30642 \VKM B-2941)</strain>
    </source>
</reference>
<proteinExistence type="predicted"/>